<keyword evidence="1" id="KW-1133">Transmembrane helix</keyword>
<organism evidence="2 3">
    <name type="scientific">Rhodovulum strictum</name>
    <dbReference type="NCBI Taxonomy" id="58314"/>
    <lineage>
        <taxon>Bacteria</taxon>
        <taxon>Pseudomonadati</taxon>
        <taxon>Pseudomonadota</taxon>
        <taxon>Alphaproteobacteria</taxon>
        <taxon>Rhodobacterales</taxon>
        <taxon>Paracoccaceae</taxon>
        <taxon>Rhodovulum</taxon>
    </lineage>
</organism>
<dbReference type="OrthoDB" id="9805206at2"/>
<dbReference type="PANTHER" id="PTHR38482">
    <property type="entry name" value="DMT FAMILY PROTEIN"/>
    <property type="match status" value="1"/>
</dbReference>
<keyword evidence="1" id="KW-0812">Transmembrane</keyword>
<accession>A0A844BFM1</accession>
<evidence type="ECO:0000256" key="1">
    <source>
        <dbReference type="SAM" id="Phobius"/>
    </source>
</evidence>
<dbReference type="Pfam" id="PF04342">
    <property type="entry name" value="DMT_6"/>
    <property type="match status" value="1"/>
</dbReference>
<evidence type="ECO:0008006" key="4">
    <source>
        <dbReference type="Google" id="ProtNLM"/>
    </source>
</evidence>
<feature type="transmembrane region" description="Helical" evidence="1">
    <location>
        <begin position="30"/>
        <end position="50"/>
    </location>
</feature>
<reference evidence="2 3" key="1">
    <citation type="submission" date="2019-11" db="EMBL/GenBank/DDBJ databases">
        <title>Draft Whole-Genome sequence of the marine photosynthetic bacterium Rhodovulum strictum DSM 11289.</title>
        <authorList>
            <person name="Kyndt J.A."/>
            <person name="Meyer T.E."/>
        </authorList>
    </citation>
    <scope>NUCLEOTIDE SEQUENCE [LARGE SCALE GENOMIC DNA]</scope>
    <source>
        <strain evidence="2 3">DSM 11289</strain>
    </source>
</reference>
<feature type="transmembrane region" description="Helical" evidence="1">
    <location>
        <begin position="95"/>
        <end position="115"/>
    </location>
</feature>
<comment type="caution">
    <text evidence="2">The sequence shown here is derived from an EMBL/GenBank/DDBJ whole genome shotgun (WGS) entry which is preliminary data.</text>
</comment>
<keyword evidence="1" id="KW-0472">Membrane</keyword>
<proteinExistence type="predicted"/>
<sequence length="155" mass="16576">MWPYLAPIGLLAVSNVFMTFAWYGHLKFKAAPLAVVVLVSWGIAFFEYWLAVPANRLGHQVYSAAQLKTIQEVLTLTVFVGFSVLYLREAIGWQVILGFTLIAAGAALVFFAPGARTDEVPLPEPIGLIDAIDAPAPDRAASAAAQDATGTEGRG</sequence>
<dbReference type="Proteomes" id="UP000466730">
    <property type="component" value="Unassembled WGS sequence"/>
</dbReference>
<dbReference type="InterPro" id="IPR007437">
    <property type="entry name" value="DUF486"/>
</dbReference>
<dbReference type="PANTHER" id="PTHR38482:SF1">
    <property type="entry name" value="DMT FAMILY PROTEIN"/>
    <property type="match status" value="1"/>
</dbReference>
<keyword evidence="3" id="KW-1185">Reference proteome</keyword>
<dbReference type="AlphaFoldDB" id="A0A844BFM1"/>
<dbReference type="EMBL" id="WJPO01000004">
    <property type="protein sequence ID" value="MRH20165.1"/>
    <property type="molecule type" value="Genomic_DNA"/>
</dbReference>
<feature type="transmembrane region" description="Helical" evidence="1">
    <location>
        <begin position="6"/>
        <end position="23"/>
    </location>
</feature>
<name>A0A844BFM1_9RHOB</name>
<gene>
    <name evidence="2" type="ORF">GH815_04085</name>
</gene>
<protein>
    <recommendedName>
        <fullName evidence="4">DMT family protein</fullName>
    </recommendedName>
</protein>
<evidence type="ECO:0000313" key="2">
    <source>
        <dbReference type="EMBL" id="MRH20165.1"/>
    </source>
</evidence>
<evidence type="ECO:0000313" key="3">
    <source>
        <dbReference type="Proteomes" id="UP000466730"/>
    </source>
</evidence>